<evidence type="ECO:0000256" key="3">
    <source>
        <dbReference type="ARBA" id="ARBA00022833"/>
    </source>
</evidence>
<evidence type="ECO:0000256" key="1">
    <source>
        <dbReference type="ARBA" id="ARBA00022723"/>
    </source>
</evidence>
<dbReference type="Proteomes" id="UP000019384">
    <property type="component" value="Unassembled WGS sequence"/>
</dbReference>
<dbReference type="PANTHER" id="PTHR12681">
    <property type="entry name" value="ZINC FINGER-CONTAINING PROTEIN P48ZNF"/>
    <property type="match status" value="1"/>
</dbReference>
<keyword evidence="1 4" id="KW-0479">Metal-binding</keyword>
<proteinExistence type="predicted"/>
<dbReference type="GeneID" id="34519565"/>
<dbReference type="InterPro" id="IPR036855">
    <property type="entry name" value="Znf_CCCH_sf"/>
</dbReference>
<protein>
    <recommendedName>
        <fullName evidence="6">C3H1-type domain-containing protein</fullName>
    </recommendedName>
</protein>
<dbReference type="PANTHER" id="PTHR12681:SF0">
    <property type="entry name" value="ZINC FINGER CCCH DOMAIN-CONTAINING PROTEIN 15"/>
    <property type="match status" value="1"/>
</dbReference>
<dbReference type="InterPro" id="IPR000571">
    <property type="entry name" value="Znf_CCCH"/>
</dbReference>
<accession>W6MIA2</accession>
<name>W6MIA2_9ASCO</name>
<keyword evidence="8" id="KW-1185">Reference proteome</keyword>
<dbReference type="RefSeq" id="XP_022458177.1">
    <property type="nucleotide sequence ID" value="XM_022604391.1"/>
</dbReference>
<dbReference type="STRING" id="1382522.W6MIA2"/>
<keyword evidence="2 4" id="KW-0863">Zinc-finger</keyword>
<dbReference type="InterPro" id="IPR032378">
    <property type="entry name" value="ZC3H15/TMA46_C"/>
</dbReference>
<evidence type="ECO:0000259" key="6">
    <source>
        <dbReference type="PROSITE" id="PS50103"/>
    </source>
</evidence>
<organism evidence="7 8">
    <name type="scientific">Kuraishia capsulata CBS 1993</name>
    <dbReference type="NCBI Taxonomy" id="1382522"/>
    <lineage>
        <taxon>Eukaryota</taxon>
        <taxon>Fungi</taxon>
        <taxon>Dikarya</taxon>
        <taxon>Ascomycota</taxon>
        <taxon>Saccharomycotina</taxon>
        <taxon>Pichiomycetes</taxon>
        <taxon>Pichiales</taxon>
        <taxon>Pichiaceae</taxon>
        <taxon>Kuraishia</taxon>
    </lineage>
</organism>
<dbReference type="EMBL" id="HG793126">
    <property type="protein sequence ID" value="CDK26169.1"/>
    <property type="molecule type" value="Genomic_DNA"/>
</dbReference>
<dbReference type="PROSITE" id="PS50103">
    <property type="entry name" value="ZF_C3H1"/>
    <property type="match status" value="2"/>
</dbReference>
<feature type="region of interest" description="Disordered" evidence="5">
    <location>
        <begin position="1"/>
        <end position="29"/>
    </location>
</feature>
<keyword evidence="3 4" id="KW-0862">Zinc</keyword>
<dbReference type="SUPFAM" id="SSF90229">
    <property type="entry name" value="CCCH zinc finger"/>
    <property type="match status" value="1"/>
</dbReference>
<feature type="zinc finger region" description="C3H1-type" evidence="4">
    <location>
        <begin position="167"/>
        <end position="205"/>
    </location>
</feature>
<dbReference type="GO" id="GO:0002181">
    <property type="term" value="P:cytoplasmic translation"/>
    <property type="evidence" value="ECO:0007669"/>
    <property type="project" value="EnsemblFungi"/>
</dbReference>
<evidence type="ECO:0000256" key="2">
    <source>
        <dbReference type="ARBA" id="ARBA00022771"/>
    </source>
</evidence>
<feature type="zinc finger region" description="C3H1-type" evidence="4">
    <location>
        <begin position="95"/>
        <end position="122"/>
    </location>
</feature>
<dbReference type="Gene3D" id="6.20.400.10">
    <property type="match status" value="1"/>
</dbReference>
<dbReference type="OrthoDB" id="278280at2759"/>
<dbReference type="HOGENOM" id="CLU_042870_1_0_1"/>
<reference evidence="7" key="2">
    <citation type="submission" date="2014-02" db="EMBL/GenBank/DDBJ databases">
        <title>Complete DNA sequence of /Kuraishia capsulata/ illustrates novel genomic features among budding yeasts (/Saccharomycotina/).</title>
        <authorList>
            <person name="Morales L."/>
            <person name="Noel B."/>
            <person name="Porcel B."/>
            <person name="Marcet-Houben M."/>
            <person name="Hullo M-F."/>
            <person name="Sacerdot C."/>
            <person name="Tekaia F."/>
            <person name="Leh-Louis V."/>
            <person name="Despons L."/>
            <person name="Khanna V."/>
            <person name="Aury J-M."/>
            <person name="Barbe V."/>
            <person name="Couloux A."/>
            <person name="Labadie K."/>
            <person name="Pelletier E."/>
            <person name="Souciet J-L."/>
            <person name="Boekhout T."/>
            <person name="Gabaldon T."/>
            <person name="Wincker P."/>
            <person name="Dujon B."/>
        </authorList>
    </citation>
    <scope>NUCLEOTIDE SEQUENCE</scope>
    <source>
        <strain evidence="7">CBS 1993</strain>
    </source>
</reference>
<dbReference type="GO" id="GO:0003729">
    <property type="term" value="F:mRNA binding"/>
    <property type="evidence" value="ECO:0007669"/>
    <property type="project" value="TreeGrafter"/>
</dbReference>
<dbReference type="SMART" id="SM00356">
    <property type="entry name" value="ZnF_C3H1"/>
    <property type="match status" value="2"/>
</dbReference>
<sequence length="336" mass="38275">MPPKKKIVDPGAKAKAAKAKKSAEDKTFGLKNKNKSKKVQQYVNQVQVSAGLQAKQDAEAKRLLAEKKAADAARAEALALFKPSIQQQKVPFGVDPKSIVCNFFKLGQCTKGKKCKFAHDLEAGRKTAKRDLYTDEKDEEKNQDTMDKWDEAKLRSVVLSKHGNLKTTTDIVCKYFIEAVENGKYGWFWVCPDGGDQCKYRHSLPQGFVLKTKEQKRLEKQALESQPKITLEDFIETERDKLPKTGLTPITLESFTKWKASHAQQKLDERNKEKRALTGREIVLKKFEDKFYNEEDDQEKGDEWDLSEFKKEIEEIDENIKDYGDGSAAFAKEQGV</sequence>
<dbReference type="Pfam" id="PF16543">
    <property type="entry name" value="DFRP_C"/>
    <property type="match status" value="1"/>
</dbReference>
<dbReference type="GO" id="GO:0005829">
    <property type="term" value="C:cytosol"/>
    <property type="evidence" value="ECO:0007669"/>
    <property type="project" value="TreeGrafter"/>
</dbReference>
<feature type="domain" description="C3H1-type" evidence="6">
    <location>
        <begin position="167"/>
        <end position="205"/>
    </location>
</feature>
<evidence type="ECO:0000256" key="4">
    <source>
        <dbReference type="PROSITE-ProRule" id="PRU00723"/>
    </source>
</evidence>
<evidence type="ECO:0000313" key="7">
    <source>
        <dbReference type="EMBL" id="CDK26169.1"/>
    </source>
</evidence>
<evidence type="ECO:0000313" key="8">
    <source>
        <dbReference type="Proteomes" id="UP000019384"/>
    </source>
</evidence>
<dbReference type="Gene3D" id="4.10.1000.10">
    <property type="entry name" value="Zinc finger, CCCH-type"/>
    <property type="match status" value="1"/>
</dbReference>
<gene>
    <name evidence="7" type="ORF">KUCA_T00002140001</name>
</gene>
<reference evidence="7" key="1">
    <citation type="submission" date="2013-12" db="EMBL/GenBank/DDBJ databases">
        <authorList>
            <person name="Genoscope - CEA"/>
        </authorList>
    </citation>
    <scope>NUCLEOTIDE SEQUENCE</scope>
    <source>
        <strain evidence="7">CBS 1993</strain>
    </source>
</reference>
<dbReference type="AlphaFoldDB" id="W6MIA2"/>
<dbReference type="Pfam" id="PF00642">
    <property type="entry name" value="zf-CCCH"/>
    <property type="match status" value="1"/>
</dbReference>
<evidence type="ECO:0000256" key="5">
    <source>
        <dbReference type="SAM" id="MobiDB-lite"/>
    </source>
</evidence>
<feature type="domain" description="C3H1-type" evidence="6">
    <location>
        <begin position="95"/>
        <end position="122"/>
    </location>
</feature>
<dbReference type="GO" id="GO:0008270">
    <property type="term" value="F:zinc ion binding"/>
    <property type="evidence" value="ECO:0007669"/>
    <property type="project" value="UniProtKB-KW"/>
</dbReference>